<feature type="region of interest" description="Disordered" evidence="10">
    <location>
        <begin position="50"/>
        <end position="133"/>
    </location>
</feature>
<organism evidence="13 14">
    <name type="scientific">Emcibacter nanhaiensis</name>
    <dbReference type="NCBI Taxonomy" id="1505037"/>
    <lineage>
        <taxon>Bacteria</taxon>
        <taxon>Pseudomonadati</taxon>
        <taxon>Pseudomonadota</taxon>
        <taxon>Alphaproteobacteria</taxon>
        <taxon>Emcibacterales</taxon>
        <taxon>Emcibacteraceae</taxon>
        <taxon>Emcibacter</taxon>
    </lineage>
</organism>
<keyword evidence="5 9" id="KW-0805">Transcription regulation</keyword>
<dbReference type="GO" id="GO:0006352">
    <property type="term" value="P:DNA-templated transcription initiation"/>
    <property type="evidence" value="ECO:0007669"/>
    <property type="project" value="InterPro"/>
</dbReference>
<feature type="domain" description="RNA polymerase sigma factor 54 core-binding" evidence="12">
    <location>
        <begin position="145"/>
        <end position="332"/>
    </location>
</feature>
<keyword evidence="14" id="KW-1185">Reference proteome</keyword>
<sequence>MALTPRLELKQSQSLVMTPQLQQAIRLLQYSNMELVDFVIDEVEKNPLLEMGEANDQSQTPGESERDESEKNGKESEAVTSSDEYLSADTMQGSESDTPLDTDYENVFNNDTASDEPLSNYSDSLSVSGSGMSSGGSFEDMDFSLEQRVGESTTLRDHLEDQLNMIVLPTNDKLILQYLIGSLDESGYLTEDIDLIAERFGCSTDEIERVLAIAQTFDPIGVFARNLSECLKIQQRELDRLDPAMEALLDNLELLAKRDFNALKRLCRVDTEDLRDMIGEIQSLNPRPGSLFGGEVVQTVVPDVFIRKSPKGEWFVELNSETLPRVLLNNRYHTVVKEQARNKEEKEYLAECMASANWLVKALDQRARTILKVSSELVRQQSEFFEKGIKFLRPLNLKTIAEAIDMHESTVSRVTANKYIATNRGIFEMKYFFTTAISSMAEGDVHSAEAVKHSIKSLIDEENPKKILSDDKLVELLKAEGIDIARRTVAKYREALNIPSSIQRRRIKNSAL</sequence>
<dbReference type="PRINTS" id="PR00045">
    <property type="entry name" value="SIGMA54FCT"/>
</dbReference>
<evidence type="ECO:0000313" key="14">
    <source>
        <dbReference type="Proteomes" id="UP000319148"/>
    </source>
</evidence>
<comment type="caution">
    <text evidence="13">The sequence shown here is derived from an EMBL/GenBank/DDBJ whole genome shotgun (WGS) entry which is preliminary data.</text>
</comment>
<dbReference type="InterPro" id="IPR007046">
    <property type="entry name" value="RNA_pol_sigma_54_core-bd"/>
</dbReference>
<dbReference type="PROSITE" id="PS50044">
    <property type="entry name" value="SIGMA54_3"/>
    <property type="match status" value="1"/>
</dbReference>
<dbReference type="Pfam" id="PF04552">
    <property type="entry name" value="Sigma54_DBD"/>
    <property type="match status" value="1"/>
</dbReference>
<evidence type="ECO:0000259" key="11">
    <source>
        <dbReference type="Pfam" id="PF04552"/>
    </source>
</evidence>
<keyword evidence="2 9" id="KW-0240">DNA-directed RNA polymerase</keyword>
<gene>
    <name evidence="13" type="primary">rpoN</name>
    <name evidence="13" type="ORF">FIV46_15060</name>
</gene>
<dbReference type="PANTHER" id="PTHR32248">
    <property type="entry name" value="RNA POLYMERASE SIGMA-54 FACTOR"/>
    <property type="match status" value="1"/>
</dbReference>
<evidence type="ECO:0000259" key="12">
    <source>
        <dbReference type="Pfam" id="PF04963"/>
    </source>
</evidence>
<dbReference type="PROSITE" id="PS00718">
    <property type="entry name" value="SIGMA54_2"/>
    <property type="match status" value="1"/>
</dbReference>
<dbReference type="InterPro" id="IPR000394">
    <property type="entry name" value="RNA_pol_sigma_54"/>
</dbReference>
<feature type="compositionally biased region" description="Polar residues" evidence="10">
    <location>
        <begin position="78"/>
        <end position="97"/>
    </location>
</feature>
<evidence type="ECO:0000256" key="10">
    <source>
        <dbReference type="SAM" id="MobiDB-lite"/>
    </source>
</evidence>
<feature type="compositionally biased region" description="Low complexity" evidence="10">
    <location>
        <begin position="119"/>
        <end position="133"/>
    </location>
</feature>
<evidence type="ECO:0000256" key="1">
    <source>
        <dbReference type="ARBA" id="ARBA00008798"/>
    </source>
</evidence>
<dbReference type="EMBL" id="VFIY01000018">
    <property type="protein sequence ID" value="TPD57438.1"/>
    <property type="molecule type" value="Genomic_DNA"/>
</dbReference>
<dbReference type="GO" id="GO:0003677">
    <property type="term" value="F:DNA binding"/>
    <property type="evidence" value="ECO:0007669"/>
    <property type="project" value="UniProtKB-KW"/>
</dbReference>
<protein>
    <recommendedName>
        <fullName evidence="9">RNA polymerase sigma-54 factor</fullName>
    </recommendedName>
</protein>
<dbReference type="Pfam" id="PF04963">
    <property type="entry name" value="Sigma54_CBD"/>
    <property type="match status" value="1"/>
</dbReference>
<dbReference type="Gene3D" id="1.10.10.60">
    <property type="entry name" value="Homeodomain-like"/>
    <property type="match status" value="1"/>
</dbReference>
<dbReference type="RefSeq" id="WP_139941753.1">
    <property type="nucleotide sequence ID" value="NZ_JBHSYP010000005.1"/>
</dbReference>
<dbReference type="GO" id="GO:0001216">
    <property type="term" value="F:DNA-binding transcription activator activity"/>
    <property type="evidence" value="ECO:0007669"/>
    <property type="project" value="InterPro"/>
</dbReference>
<keyword evidence="4 9" id="KW-0548">Nucleotidyltransferase</keyword>
<evidence type="ECO:0000256" key="3">
    <source>
        <dbReference type="ARBA" id="ARBA00022679"/>
    </source>
</evidence>
<evidence type="ECO:0000256" key="2">
    <source>
        <dbReference type="ARBA" id="ARBA00022478"/>
    </source>
</evidence>
<keyword evidence="8 9" id="KW-0804">Transcription</keyword>
<dbReference type="InterPro" id="IPR007634">
    <property type="entry name" value="RNA_pol_sigma_54_DNA-bd"/>
</dbReference>
<keyword evidence="7 9" id="KW-0238">DNA-binding</keyword>
<keyword evidence="6 9" id="KW-0731">Sigma factor</keyword>
<feature type="domain" description="RNA polymerase sigma factor 54 DNA-binding" evidence="11">
    <location>
        <begin position="347"/>
        <end position="506"/>
    </location>
</feature>
<name>A0A501PB71_9PROT</name>
<dbReference type="Proteomes" id="UP000319148">
    <property type="component" value="Unassembled WGS sequence"/>
</dbReference>
<feature type="compositionally biased region" description="Basic and acidic residues" evidence="10">
    <location>
        <begin position="68"/>
        <end position="77"/>
    </location>
</feature>
<evidence type="ECO:0000256" key="5">
    <source>
        <dbReference type="ARBA" id="ARBA00023015"/>
    </source>
</evidence>
<dbReference type="PANTHER" id="PTHR32248:SF4">
    <property type="entry name" value="RNA POLYMERASE SIGMA-54 FACTOR"/>
    <property type="match status" value="1"/>
</dbReference>
<evidence type="ECO:0000256" key="7">
    <source>
        <dbReference type="ARBA" id="ARBA00023125"/>
    </source>
</evidence>
<dbReference type="NCBIfam" id="NF009118">
    <property type="entry name" value="PRK12469.1"/>
    <property type="match status" value="1"/>
</dbReference>
<dbReference type="Gene3D" id="1.10.10.1330">
    <property type="entry name" value="RNA polymerase sigma-54 factor, core-binding domain"/>
    <property type="match status" value="1"/>
</dbReference>
<proteinExistence type="inferred from homology"/>
<dbReference type="PROSITE" id="PS00717">
    <property type="entry name" value="SIGMA54_1"/>
    <property type="match status" value="1"/>
</dbReference>
<evidence type="ECO:0000256" key="6">
    <source>
        <dbReference type="ARBA" id="ARBA00023082"/>
    </source>
</evidence>
<dbReference type="GO" id="GO:0000428">
    <property type="term" value="C:DNA-directed RNA polymerase complex"/>
    <property type="evidence" value="ECO:0007669"/>
    <property type="project" value="UniProtKB-KW"/>
</dbReference>
<dbReference type="GO" id="GO:0016779">
    <property type="term" value="F:nucleotidyltransferase activity"/>
    <property type="evidence" value="ECO:0007669"/>
    <property type="project" value="UniProtKB-KW"/>
</dbReference>
<dbReference type="AlphaFoldDB" id="A0A501PB71"/>
<dbReference type="PIRSF" id="PIRSF000774">
    <property type="entry name" value="RpoN"/>
    <property type="match status" value="1"/>
</dbReference>
<dbReference type="GO" id="GO:0016987">
    <property type="term" value="F:sigma factor activity"/>
    <property type="evidence" value="ECO:0007669"/>
    <property type="project" value="UniProtKB-KW"/>
</dbReference>
<evidence type="ECO:0000256" key="4">
    <source>
        <dbReference type="ARBA" id="ARBA00022695"/>
    </source>
</evidence>
<dbReference type="OrthoDB" id="9814402at2"/>
<keyword evidence="3 9" id="KW-0808">Transferase</keyword>
<evidence type="ECO:0000256" key="9">
    <source>
        <dbReference type="PIRNR" id="PIRNR000774"/>
    </source>
</evidence>
<dbReference type="Pfam" id="PF00309">
    <property type="entry name" value="Sigma54_AID"/>
    <property type="match status" value="1"/>
</dbReference>
<dbReference type="NCBIfam" id="NF004596">
    <property type="entry name" value="PRK05932.1-3"/>
    <property type="match status" value="1"/>
</dbReference>
<evidence type="ECO:0000313" key="13">
    <source>
        <dbReference type="EMBL" id="TPD57438.1"/>
    </source>
</evidence>
<dbReference type="InterPro" id="IPR038709">
    <property type="entry name" value="RpoN_core-bd_sf"/>
</dbReference>
<comment type="similarity">
    <text evidence="1 9">Belongs to the sigma-54 factor family.</text>
</comment>
<reference evidence="14" key="1">
    <citation type="submission" date="2019-06" db="EMBL/GenBank/DDBJ databases">
        <title>The complete genome of Emcibacter congregatus ZYLT.</title>
        <authorList>
            <person name="Zhao Z."/>
        </authorList>
    </citation>
    <scope>NUCLEOTIDE SEQUENCE [LARGE SCALE GENOMIC DNA]</scope>
    <source>
        <strain evidence="14">MCCC 1A06723</strain>
    </source>
</reference>
<dbReference type="NCBIfam" id="TIGR02395">
    <property type="entry name" value="rpoN_sigma"/>
    <property type="match status" value="1"/>
</dbReference>
<accession>A0A501PB71</accession>
<comment type="function">
    <text evidence="9">Sigma factors are initiation factors that promote the attachment of RNA polymerase to specific initiation sites and are then released.</text>
</comment>
<evidence type="ECO:0000256" key="8">
    <source>
        <dbReference type="ARBA" id="ARBA00023163"/>
    </source>
</evidence>